<evidence type="ECO:0000259" key="9">
    <source>
        <dbReference type="PROSITE" id="PS51925"/>
    </source>
</evidence>
<dbReference type="CDD" id="cd10567">
    <property type="entry name" value="SWIB-MDM2_like"/>
    <property type="match status" value="1"/>
</dbReference>
<reference evidence="10 11" key="1">
    <citation type="submission" date="2019-07" db="EMBL/GenBank/DDBJ databases">
        <title>De Novo Assembly of kiwifruit Actinidia rufa.</title>
        <authorList>
            <person name="Sugita-Konishi S."/>
            <person name="Sato K."/>
            <person name="Mori E."/>
            <person name="Abe Y."/>
            <person name="Kisaki G."/>
            <person name="Hamano K."/>
            <person name="Suezawa K."/>
            <person name="Otani M."/>
            <person name="Fukuda T."/>
            <person name="Manabe T."/>
            <person name="Gomi K."/>
            <person name="Tabuchi M."/>
            <person name="Akimitsu K."/>
            <person name="Kataoka I."/>
        </authorList>
    </citation>
    <scope>NUCLEOTIDE SEQUENCE [LARGE SCALE GENOMIC DNA]</scope>
    <source>
        <strain evidence="11">cv. Fuchu</strain>
    </source>
</reference>
<feature type="domain" description="C3H1-type" evidence="6">
    <location>
        <begin position="1120"/>
        <end position="1145"/>
    </location>
</feature>
<dbReference type="PANTHER" id="PTHR46695">
    <property type="entry name" value="ZINC FINGER CCCH DOMAIN-CONTAINING PROTEIN 44-RELATED"/>
    <property type="match status" value="1"/>
</dbReference>
<sequence length="1145" mass="124904">MVQVDFDDKSSWEYLFKVYWTVLKGELSLTLDELTQAQNPWKAAGTVACKAKSVDIHYGSNFGKDSISDSSSGHLEANNSERRTRGQRMLHNKGDSLRADKSINDSDNISVESKDWASKELLELVAHMKNGDTSALSQFDVQALLLDYIKRNNLRDPHQKSHIICDSRLRNLFGKPRVGHFEMLKQLEFHCLTKEDSRKDVDQDNIDAAVSKVDGDENSDNPLMIGKHEKHKTLRKGDEKGPQTNLDEYAAIDVHNINLIYLRRNLMESLTLDNEKFHDKVAGSFVRIRISSSGQNQEMHRLVQVVGTCKAEVPYKIGERTVDFMLEVSNLDKKETLSIDTVSSEEFSERRLHEIPEVHADPNMDPNCESDKDPGVNCNLKQDELAKSRYSGSSRNGREPISSCSDISNHSSSSVFKKLTTSDQSKSISSPVCLDKGAPNRVPERANEPLQNEVKDACGSNTFEKPGDRVSSAGEVVGSWNSQTGLGSEPSGASLYTGSAPSVSDFETYKLWHYRDPNGNMQGPFCVLELRKWSTTGYFPPDIRVWSINDKEGESLLMTDVLNGRFCNLLPMQYIDSLFEETTDGQSHEKQSPGESRKSLPVNYASKNWDSNSGFASTTKSTDSSQQNFGIDFPSLPNPIPKTSIGGFEGQPTKDQQSLPSDKFVQDLNIQNLPSPPSQPSEEDEKADSSIHTMPSPLPKTVDEDEKVQATEHKQSVSSNFPVQDSGPRWSSASSLVVGVGTQHPETADKFGGYSSISAKPSVEEWDSRLLSLSSLKPPEVVADRAPAPNRNELGPPSPSLPTSSWLAMVTEPIEFSTLAEESVSDLLAEVDAMESEGGLRSPTSVNRGEELFHDSKTECFTSLGGLVPPIESGKDHALSSMRDDLQLPPNSTIMDELFGASSQADAIESGKSRALSSMRVDIQLPPQPTVTDELFGSSSQAAVLDLDPLKRSDRQSSTSTEVEVKTKSTDVPVTQLKVGSKGQLPASSTTSRETINTVTSTRDRAKPIDACSSDGDGGGTTQENTSMRRGTGQGSERGNASTNRGTSAGSTGRENHPKYGGEKHLSPRDRGFQSRDSGYSKGRPSWSRSSSFGVGGVGGSGSGSGSGGGGGSYSRPPPPRGPRVCKFYESGRCKKGAYCDYLHP</sequence>
<dbReference type="SUPFAM" id="SSF47592">
    <property type="entry name" value="SWIB/MDM2 domain"/>
    <property type="match status" value="1"/>
</dbReference>
<feature type="domain" description="GYF" evidence="7">
    <location>
        <begin position="509"/>
        <end position="563"/>
    </location>
</feature>
<proteinExistence type="predicted"/>
<dbReference type="EMBL" id="BJWL01000001">
    <property type="protein sequence ID" value="GFY80454.1"/>
    <property type="molecule type" value="Genomic_DNA"/>
</dbReference>
<dbReference type="PROSITE" id="PS50103">
    <property type="entry name" value="ZF_C3H1"/>
    <property type="match status" value="1"/>
</dbReference>
<dbReference type="Pfam" id="PF02201">
    <property type="entry name" value="SWIB"/>
    <property type="match status" value="1"/>
</dbReference>
<evidence type="ECO:0000313" key="11">
    <source>
        <dbReference type="Proteomes" id="UP000585474"/>
    </source>
</evidence>
<dbReference type="InterPro" id="IPR003169">
    <property type="entry name" value="GYF"/>
</dbReference>
<feature type="compositionally biased region" description="Polar residues" evidence="5">
    <location>
        <begin position="986"/>
        <end position="1001"/>
    </location>
</feature>
<protein>
    <submittedName>
        <fullName evidence="10">GW repeat-and PHD finger-containing protein NERD</fullName>
    </submittedName>
</protein>
<dbReference type="InterPro" id="IPR019835">
    <property type="entry name" value="SWIB_domain"/>
</dbReference>
<feature type="compositionally biased region" description="Low complexity" evidence="5">
    <location>
        <begin position="1083"/>
        <end position="1093"/>
    </location>
</feature>
<dbReference type="Gene3D" id="1.10.245.10">
    <property type="entry name" value="SWIB/MDM2 domain"/>
    <property type="match status" value="1"/>
</dbReference>
<keyword evidence="2 4" id="KW-0863">Zinc-finger</keyword>
<feature type="compositionally biased region" description="Polar residues" evidence="5">
    <location>
        <begin position="605"/>
        <end position="629"/>
    </location>
</feature>
<feature type="domain" description="Plus3" evidence="8">
    <location>
        <begin position="251"/>
        <end position="390"/>
    </location>
</feature>
<feature type="compositionally biased region" description="Polar residues" evidence="5">
    <location>
        <begin position="716"/>
        <end position="735"/>
    </location>
</feature>
<dbReference type="AlphaFoldDB" id="A0A7J0E1T3"/>
<feature type="compositionally biased region" description="Low complexity" evidence="5">
    <location>
        <begin position="402"/>
        <end position="414"/>
    </location>
</feature>
<feature type="compositionally biased region" description="Basic and acidic residues" evidence="5">
    <location>
        <begin position="586"/>
        <end position="598"/>
    </location>
</feature>
<dbReference type="PROSITE" id="PS51360">
    <property type="entry name" value="PLUS3"/>
    <property type="match status" value="1"/>
</dbReference>
<dbReference type="PANTHER" id="PTHR46695:SF4">
    <property type="entry name" value="ZINC FINGER CCCH DOMAIN-CONTAINING PROTEIN 44"/>
    <property type="match status" value="1"/>
</dbReference>
<dbReference type="SMART" id="SM00151">
    <property type="entry name" value="SWIB"/>
    <property type="match status" value="1"/>
</dbReference>
<dbReference type="GO" id="GO:0008270">
    <property type="term" value="F:zinc ion binding"/>
    <property type="evidence" value="ECO:0007669"/>
    <property type="project" value="UniProtKB-KW"/>
</dbReference>
<feature type="compositionally biased region" description="Basic and acidic residues" evidence="5">
    <location>
        <begin position="1054"/>
        <end position="1074"/>
    </location>
</feature>
<evidence type="ECO:0000259" key="8">
    <source>
        <dbReference type="PROSITE" id="PS51360"/>
    </source>
</evidence>
<dbReference type="InterPro" id="IPR036128">
    <property type="entry name" value="Plus3-like_sf"/>
</dbReference>
<dbReference type="OrthoDB" id="6415790at2759"/>
<keyword evidence="3 4" id="KW-0862">Zinc</keyword>
<accession>A0A7J0E1T3</accession>
<gene>
    <name evidence="10" type="ORF">Acr_01g0002630</name>
</gene>
<feature type="region of interest" description="Disordered" evidence="5">
    <location>
        <begin position="67"/>
        <end position="103"/>
    </location>
</feature>
<dbReference type="InterPro" id="IPR036885">
    <property type="entry name" value="SWIB_MDM2_dom_sf"/>
</dbReference>
<dbReference type="PROSITE" id="PS51925">
    <property type="entry name" value="SWIB_MDM2"/>
    <property type="match status" value="1"/>
</dbReference>
<dbReference type="InterPro" id="IPR035445">
    <property type="entry name" value="GYF-like_dom_sf"/>
</dbReference>
<evidence type="ECO:0000256" key="5">
    <source>
        <dbReference type="SAM" id="MobiDB-lite"/>
    </source>
</evidence>
<feature type="region of interest" description="Disordered" evidence="5">
    <location>
        <begin position="581"/>
        <end position="735"/>
    </location>
</feature>
<dbReference type="InterPro" id="IPR000571">
    <property type="entry name" value="Znf_CCCH"/>
</dbReference>
<feature type="compositionally biased region" description="Gly residues" evidence="5">
    <location>
        <begin position="1094"/>
        <end position="1113"/>
    </location>
</feature>
<dbReference type="Pfam" id="PF02213">
    <property type="entry name" value="GYF"/>
    <property type="match status" value="1"/>
</dbReference>
<feature type="compositionally biased region" description="Basic and acidic residues" evidence="5">
    <location>
        <begin position="348"/>
        <end position="362"/>
    </location>
</feature>
<dbReference type="InterPro" id="IPR036855">
    <property type="entry name" value="Znf_CCCH_sf"/>
</dbReference>
<evidence type="ECO:0000259" key="6">
    <source>
        <dbReference type="PROSITE" id="PS50103"/>
    </source>
</evidence>
<dbReference type="InterPro" id="IPR003121">
    <property type="entry name" value="SWIB_MDM2_domain"/>
</dbReference>
<keyword evidence="1 4" id="KW-0479">Metal-binding</keyword>
<organism evidence="10 11">
    <name type="scientific">Actinidia rufa</name>
    <dbReference type="NCBI Taxonomy" id="165716"/>
    <lineage>
        <taxon>Eukaryota</taxon>
        <taxon>Viridiplantae</taxon>
        <taxon>Streptophyta</taxon>
        <taxon>Embryophyta</taxon>
        <taxon>Tracheophyta</taxon>
        <taxon>Spermatophyta</taxon>
        <taxon>Magnoliopsida</taxon>
        <taxon>eudicotyledons</taxon>
        <taxon>Gunneridae</taxon>
        <taxon>Pentapetalae</taxon>
        <taxon>asterids</taxon>
        <taxon>Ericales</taxon>
        <taxon>Actinidiaceae</taxon>
        <taxon>Actinidia</taxon>
    </lineage>
</organism>
<dbReference type="Gene3D" id="3.30.1490.40">
    <property type="match status" value="1"/>
</dbReference>
<dbReference type="SUPFAM" id="SSF159042">
    <property type="entry name" value="Plus3-like"/>
    <property type="match status" value="1"/>
</dbReference>
<feature type="region of interest" description="Disordered" evidence="5">
    <location>
        <begin position="947"/>
        <end position="1124"/>
    </location>
</feature>
<feature type="compositionally biased region" description="Polar residues" evidence="5">
    <location>
        <begin position="419"/>
        <end position="430"/>
    </location>
</feature>
<dbReference type="SUPFAM" id="SSF55277">
    <property type="entry name" value="GYF domain"/>
    <property type="match status" value="1"/>
</dbReference>
<feature type="region of interest" description="Disordered" evidence="5">
    <location>
        <begin position="780"/>
        <end position="804"/>
    </location>
</feature>
<dbReference type="GO" id="GO:0003677">
    <property type="term" value="F:DNA binding"/>
    <property type="evidence" value="ECO:0007669"/>
    <property type="project" value="InterPro"/>
</dbReference>
<feature type="zinc finger region" description="C3H1-type" evidence="4">
    <location>
        <begin position="1120"/>
        <end position="1145"/>
    </location>
</feature>
<dbReference type="Proteomes" id="UP000585474">
    <property type="component" value="Unassembled WGS sequence"/>
</dbReference>
<evidence type="ECO:0000256" key="2">
    <source>
        <dbReference type="ARBA" id="ARBA00022771"/>
    </source>
</evidence>
<dbReference type="SMART" id="SM00444">
    <property type="entry name" value="GYF"/>
    <property type="match status" value="1"/>
</dbReference>
<feature type="domain" description="DM2" evidence="9">
    <location>
        <begin position="110"/>
        <end position="193"/>
    </location>
</feature>
<evidence type="ECO:0000256" key="3">
    <source>
        <dbReference type="ARBA" id="ARBA00022833"/>
    </source>
</evidence>
<evidence type="ECO:0000313" key="10">
    <source>
        <dbReference type="EMBL" id="GFY80454.1"/>
    </source>
</evidence>
<dbReference type="SMART" id="SM00719">
    <property type="entry name" value="Plus3"/>
    <property type="match status" value="1"/>
</dbReference>
<keyword evidence="11" id="KW-1185">Reference proteome</keyword>
<feature type="compositionally biased region" description="Polar residues" evidence="5">
    <location>
        <begin position="1022"/>
        <end position="1053"/>
    </location>
</feature>
<comment type="caution">
    <text evidence="10">The sequence shown here is derived from an EMBL/GenBank/DDBJ whole genome shotgun (WGS) entry which is preliminary data.</text>
</comment>
<dbReference type="Gene3D" id="3.90.70.200">
    <property type="entry name" value="Plus-3 domain"/>
    <property type="match status" value="1"/>
</dbReference>
<dbReference type="SUPFAM" id="SSF90229">
    <property type="entry name" value="CCCH zinc finger"/>
    <property type="match status" value="1"/>
</dbReference>
<feature type="compositionally biased region" description="Basic and acidic residues" evidence="5">
    <location>
        <begin position="92"/>
        <end position="103"/>
    </location>
</feature>
<evidence type="ECO:0000256" key="4">
    <source>
        <dbReference type="PROSITE-ProRule" id="PRU00723"/>
    </source>
</evidence>
<feature type="region of interest" description="Disordered" evidence="5">
    <location>
        <begin position="348"/>
        <end position="445"/>
    </location>
</feature>
<dbReference type="InterPro" id="IPR004343">
    <property type="entry name" value="Plus-3_dom"/>
</dbReference>
<dbReference type="PROSITE" id="PS50829">
    <property type="entry name" value="GYF"/>
    <property type="match status" value="1"/>
</dbReference>
<dbReference type="Pfam" id="PF03126">
    <property type="entry name" value="Plus-3"/>
    <property type="match status" value="1"/>
</dbReference>
<name>A0A7J0E1T3_9ERIC</name>
<evidence type="ECO:0000259" key="7">
    <source>
        <dbReference type="PROSITE" id="PS50829"/>
    </source>
</evidence>
<evidence type="ECO:0000256" key="1">
    <source>
        <dbReference type="ARBA" id="ARBA00022723"/>
    </source>
</evidence>